<evidence type="ECO:0000313" key="2">
    <source>
        <dbReference type="Proteomes" id="UP000060778"/>
    </source>
</evidence>
<gene>
    <name evidence="1" type="ORF">EYM_04500</name>
</gene>
<accession>A0A0U2VER8</accession>
<dbReference type="STRING" id="940295.EYM_04500"/>
<dbReference type="AlphaFoldDB" id="A0A0U2VER8"/>
<reference evidence="1 2" key="1">
    <citation type="submission" date="2013-11" db="EMBL/GenBank/DDBJ databases">
        <title>Comparative genomics of Ignicoccus.</title>
        <authorList>
            <person name="Podar M."/>
        </authorList>
    </citation>
    <scope>NUCLEOTIDE SEQUENCE [LARGE SCALE GENOMIC DNA]</scope>
    <source>
        <strain evidence="1 2">DSM 13165</strain>
    </source>
</reference>
<sequence>MRTWEVIAKAEATELESCLLGLTVRTDGVQRVIFKPLACYFLHRGYLVDPFETVIPPHRVKCVKCNGIEFGTCPHYEPPPCKVLEKDWIKVVVCKCDGWKSVRGPRGCSPLATYRDPPYPLICNDEIVACIGNGECEGRLEKRGAWYWYF</sequence>
<evidence type="ECO:0000313" key="1">
    <source>
        <dbReference type="EMBL" id="ALU12498.1"/>
    </source>
</evidence>
<protein>
    <submittedName>
        <fullName evidence="1">Uncharacterized protein</fullName>
    </submittedName>
</protein>
<dbReference type="EMBL" id="CP006867">
    <property type="protein sequence ID" value="ALU12498.1"/>
    <property type="molecule type" value="Genomic_DNA"/>
</dbReference>
<dbReference type="KEGG" id="iis:EYM_04500"/>
<proteinExistence type="predicted"/>
<organism evidence="1 2">
    <name type="scientific">Ignicoccus islandicus DSM 13165</name>
    <dbReference type="NCBI Taxonomy" id="940295"/>
    <lineage>
        <taxon>Archaea</taxon>
        <taxon>Thermoproteota</taxon>
        <taxon>Thermoprotei</taxon>
        <taxon>Desulfurococcales</taxon>
        <taxon>Desulfurococcaceae</taxon>
        <taxon>Ignicoccus</taxon>
    </lineage>
</organism>
<dbReference type="Proteomes" id="UP000060778">
    <property type="component" value="Chromosome"/>
</dbReference>
<name>A0A0U2VER8_9CREN</name>
<keyword evidence="2" id="KW-1185">Reference proteome</keyword>